<accession>A0AB33J2D6</accession>
<sequence length="287" mass="32762">MEKQELVLQMHYFMEKEGCHYINAITHNECERILLSYIKEIAQLSAEKDLELISHLSEEGGWKDNLTIICKQPLFVGLAGLLLGHFISPARDSTEKVKELIECVEMIKKAKLTEDEVAPLIKGEEKLEKFASAYYGKLNIDPQVVKVQSMLADVGHNKQILNTEIEKKDFEGHIATKRTRKYNVVGTTILIISPLLVEIKRLKWRGKYEGKEIPFTMEDNDFLTDVHNRKVSFESGTSINCDLQIEETVKIRAGYETVESRYIVTKVNNWFDGAHAKVGGKEYAALK</sequence>
<dbReference type="EMBL" id="AP035786">
    <property type="protein sequence ID" value="BFO73579.1"/>
    <property type="molecule type" value="Genomic_DNA"/>
</dbReference>
<dbReference type="AlphaFoldDB" id="A0AB33J2D6"/>
<evidence type="ECO:0000313" key="1">
    <source>
        <dbReference type="EMBL" id="BFO73579.1"/>
    </source>
</evidence>
<organism evidence="1">
    <name type="scientific">Prevotella sp. GTC17254</name>
    <dbReference type="NCBI Taxonomy" id="3236794"/>
    <lineage>
        <taxon>Bacteria</taxon>
        <taxon>Pseudomonadati</taxon>
        <taxon>Bacteroidota</taxon>
        <taxon>Bacteroidia</taxon>
        <taxon>Bacteroidales</taxon>
        <taxon>Prevotellaceae</taxon>
        <taxon>Prevotella</taxon>
    </lineage>
</organism>
<proteinExistence type="predicted"/>
<gene>
    <name evidence="1" type="ORF">GTC17254_11760</name>
</gene>
<protein>
    <submittedName>
        <fullName evidence="1">Uncharacterized protein</fullName>
    </submittedName>
</protein>
<reference evidence="1" key="1">
    <citation type="submission" date="2024-07" db="EMBL/GenBank/DDBJ databases">
        <title>Complete genome sequence of Prevotella sp. YM-2024 GTC17254.</title>
        <authorList>
            <person name="Hayashi M."/>
            <person name="Muto Y."/>
            <person name="Tanaka K."/>
            <person name="Niwa H."/>
        </authorList>
    </citation>
    <scope>NUCLEOTIDE SEQUENCE</scope>
    <source>
        <strain evidence="1">GTC17254</strain>
    </source>
</reference>
<name>A0AB33J2D6_9BACT</name>